<dbReference type="PANTHER" id="PTHR36973">
    <property type="entry name" value="SLL1456 PROTEIN-RELATED"/>
    <property type="match status" value="1"/>
</dbReference>
<dbReference type="Gene3D" id="3.40.50.150">
    <property type="entry name" value="Vaccinia Virus protein VP39"/>
    <property type="match status" value="1"/>
</dbReference>
<dbReference type="NCBIfam" id="TIGR01444">
    <property type="entry name" value="fkbM_fam"/>
    <property type="match status" value="1"/>
</dbReference>
<gene>
    <name evidence="2" type="ORF">LCGC14_1815220</name>
</gene>
<dbReference type="SUPFAM" id="SSF53335">
    <property type="entry name" value="S-adenosyl-L-methionine-dependent methyltransferases"/>
    <property type="match status" value="1"/>
</dbReference>
<dbReference type="InterPro" id="IPR006342">
    <property type="entry name" value="FkbM_mtfrase"/>
</dbReference>
<reference evidence="2" key="1">
    <citation type="journal article" date="2015" name="Nature">
        <title>Complex archaea that bridge the gap between prokaryotes and eukaryotes.</title>
        <authorList>
            <person name="Spang A."/>
            <person name="Saw J.H."/>
            <person name="Jorgensen S.L."/>
            <person name="Zaremba-Niedzwiedzka K."/>
            <person name="Martijn J."/>
            <person name="Lind A.E."/>
            <person name="van Eijk R."/>
            <person name="Schleper C."/>
            <person name="Guy L."/>
            <person name="Ettema T.J."/>
        </authorList>
    </citation>
    <scope>NUCLEOTIDE SEQUENCE</scope>
</reference>
<organism evidence="2">
    <name type="scientific">marine sediment metagenome</name>
    <dbReference type="NCBI Taxonomy" id="412755"/>
    <lineage>
        <taxon>unclassified sequences</taxon>
        <taxon>metagenomes</taxon>
        <taxon>ecological metagenomes</taxon>
    </lineage>
</organism>
<evidence type="ECO:0000259" key="1">
    <source>
        <dbReference type="Pfam" id="PF05050"/>
    </source>
</evidence>
<dbReference type="AlphaFoldDB" id="A0A0F9GKF8"/>
<name>A0A0F9GKF8_9ZZZZ</name>
<dbReference type="Pfam" id="PF05050">
    <property type="entry name" value="Methyltransf_21"/>
    <property type="match status" value="1"/>
</dbReference>
<protein>
    <recommendedName>
        <fullName evidence="1">Methyltransferase FkbM domain-containing protein</fullName>
    </recommendedName>
</protein>
<accession>A0A0F9GKF8</accession>
<dbReference type="PANTHER" id="PTHR36973:SF4">
    <property type="entry name" value="NODULATION PROTEIN"/>
    <property type="match status" value="1"/>
</dbReference>
<dbReference type="EMBL" id="LAZR01017696">
    <property type="protein sequence ID" value="KKL99359.1"/>
    <property type="molecule type" value="Genomic_DNA"/>
</dbReference>
<evidence type="ECO:0000313" key="2">
    <source>
        <dbReference type="EMBL" id="KKL99359.1"/>
    </source>
</evidence>
<proteinExistence type="predicted"/>
<dbReference type="InterPro" id="IPR053188">
    <property type="entry name" value="FkbM_Methyltransferase"/>
</dbReference>
<feature type="domain" description="Methyltransferase FkbM" evidence="1">
    <location>
        <begin position="27"/>
        <end position="182"/>
    </location>
</feature>
<sequence length="224" mass="25555">MNIFPNNLFSVIEHLIEKGYYFNTVYDVGANKGLWTKKMLGILPSANFVLFEANNIHKKPKELDSRHNWFNVVLSSPAKSIVMFYNIQGTGDSYFKENTTHYKNITPVEMKTETLDNIIENHNLLIPNLIKLDTQGAELDILEGAKKILQDTDIITLEAPIMSYNQGAPCLDEYLTFLLDYNFYPIGLEGIQFSNGFLVQLDLVFVKKNIKDRYWGNNGKGFGA</sequence>
<dbReference type="InterPro" id="IPR029063">
    <property type="entry name" value="SAM-dependent_MTases_sf"/>
</dbReference>
<comment type="caution">
    <text evidence="2">The sequence shown here is derived from an EMBL/GenBank/DDBJ whole genome shotgun (WGS) entry which is preliminary data.</text>
</comment>
<dbReference type="GO" id="GO:0008171">
    <property type="term" value="F:O-methyltransferase activity"/>
    <property type="evidence" value="ECO:0007669"/>
    <property type="project" value="TreeGrafter"/>
</dbReference>